<keyword evidence="3" id="KW-0687">Ribonucleoprotein</keyword>
<reference evidence="5" key="1">
    <citation type="submission" date="2017-09" db="EMBL/GenBank/DDBJ databases">
        <title>Depth-based differentiation of microbial function through sediment-hosted aquifers and enrichment of novel symbionts in the deep terrestrial subsurface.</title>
        <authorList>
            <person name="Probst A.J."/>
            <person name="Ladd B."/>
            <person name="Jarett J.K."/>
            <person name="Geller-Mcgrath D.E."/>
            <person name="Sieber C.M.K."/>
            <person name="Emerson J.B."/>
            <person name="Anantharaman K."/>
            <person name="Thomas B.C."/>
            <person name="Malmstrom R."/>
            <person name="Stieglmeier M."/>
            <person name="Klingl A."/>
            <person name="Woyke T."/>
            <person name="Ryan C.M."/>
            <person name="Banfield J.F."/>
        </authorList>
    </citation>
    <scope>NUCLEOTIDE SEQUENCE [LARGE SCALE GENOMIC DNA]</scope>
</reference>
<dbReference type="InterPro" id="IPR014717">
    <property type="entry name" value="Transl_elong_EF1B/ribsomal_bS6"/>
</dbReference>
<evidence type="ECO:0000256" key="1">
    <source>
        <dbReference type="ARBA" id="ARBA00009512"/>
    </source>
</evidence>
<dbReference type="CDD" id="cd00473">
    <property type="entry name" value="bS6"/>
    <property type="match status" value="1"/>
</dbReference>
<dbReference type="GO" id="GO:0003735">
    <property type="term" value="F:structural constituent of ribosome"/>
    <property type="evidence" value="ECO:0007669"/>
    <property type="project" value="InterPro"/>
</dbReference>
<comment type="similarity">
    <text evidence="1 3">Belongs to the bacterial ribosomal protein bS6 family.</text>
</comment>
<dbReference type="PANTHER" id="PTHR21011">
    <property type="entry name" value="MITOCHONDRIAL 28S RIBOSOMAL PROTEIN S6"/>
    <property type="match status" value="1"/>
</dbReference>
<organism evidence="4 5">
    <name type="scientific">Candidatus Roizmanbacteria bacterium CG09_land_8_20_14_0_10_41_9</name>
    <dbReference type="NCBI Taxonomy" id="1974850"/>
    <lineage>
        <taxon>Bacteria</taxon>
        <taxon>Candidatus Roizmaniibacteriota</taxon>
    </lineage>
</organism>
<dbReference type="AlphaFoldDB" id="A0A2H0WVS8"/>
<dbReference type="Gene3D" id="3.30.70.60">
    <property type="match status" value="1"/>
</dbReference>
<name>A0A2H0WVS8_9BACT</name>
<evidence type="ECO:0000313" key="5">
    <source>
        <dbReference type="Proteomes" id="UP000231198"/>
    </source>
</evidence>
<sequence length="99" mass="11824">MIVRSKTNYVSVMTKYEFTFLLKEETELKNIQEAITSLNGKVLTQDDWGEKTLAYPIKKNSSVHFYGWQFEMEKDKLQDLKRKLNFNEKIIRYLLLVNP</sequence>
<dbReference type="EMBL" id="PEZG01000014">
    <property type="protein sequence ID" value="PIS16028.1"/>
    <property type="molecule type" value="Genomic_DNA"/>
</dbReference>
<dbReference type="InterPro" id="IPR000529">
    <property type="entry name" value="Ribosomal_bS6"/>
</dbReference>
<evidence type="ECO:0000256" key="2">
    <source>
        <dbReference type="ARBA" id="ARBA00035294"/>
    </source>
</evidence>
<gene>
    <name evidence="3 4" type="primary">rpsF</name>
    <name evidence="4" type="ORF">COT62_00555</name>
</gene>
<keyword evidence="3 4" id="KW-0689">Ribosomal protein</keyword>
<dbReference type="GO" id="GO:0070181">
    <property type="term" value="F:small ribosomal subunit rRNA binding"/>
    <property type="evidence" value="ECO:0007669"/>
    <property type="project" value="TreeGrafter"/>
</dbReference>
<dbReference type="SUPFAM" id="SSF54995">
    <property type="entry name" value="Ribosomal protein S6"/>
    <property type="match status" value="1"/>
</dbReference>
<keyword evidence="3" id="KW-0694">RNA-binding</keyword>
<protein>
    <recommendedName>
        <fullName evidence="2 3">Small ribosomal subunit protein bS6</fullName>
    </recommendedName>
</protein>
<evidence type="ECO:0000256" key="3">
    <source>
        <dbReference type="HAMAP-Rule" id="MF_00360"/>
    </source>
</evidence>
<evidence type="ECO:0000313" key="4">
    <source>
        <dbReference type="EMBL" id="PIS16028.1"/>
    </source>
</evidence>
<dbReference type="Proteomes" id="UP000231198">
    <property type="component" value="Unassembled WGS sequence"/>
</dbReference>
<comment type="function">
    <text evidence="3">Binds together with bS18 to 16S ribosomal RNA.</text>
</comment>
<dbReference type="InterPro" id="IPR020814">
    <property type="entry name" value="Ribosomal_S6_plastid/chlpt"/>
</dbReference>
<dbReference type="PANTHER" id="PTHR21011:SF1">
    <property type="entry name" value="SMALL RIBOSOMAL SUBUNIT PROTEIN BS6M"/>
    <property type="match status" value="1"/>
</dbReference>
<accession>A0A2H0WVS8</accession>
<dbReference type="GO" id="GO:0005737">
    <property type="term" value="C:cytoplasm"/>
    <property type="evidence" value="ECO:0007669"/>
    <property type="project" value="UniProtKB-ARBA"/>
</dbReference>
<dbReference type="NCBIfam" id="TIGR00166">
    <property type="entry name" value="S6"/>
    <property type="match status" value="1"/>
</dbReference>
<dbReference type="HAMAP" id="MF_00360">
    <property type="entry name" value="Ribosomal_bS6"/>
    <property type="match status" value="1"/>
</dbReference>
<dbReference type="InterPro" id="IPR035980">
    <property type="entry name" value="Ribosomal_bS6_sf"/>
</dbReference>
<comment type="caution">
    <text evidence="4">The sequence shown here is derived from an EMBL/GenBank/DDBJ whole genome shotgun (WGS) entry which is preliminary data.</text>
</comment>
<dbReference type="GO" id="GO:1990904">
    <property type="term" value="C:ribonucleoprotein complex"/>
    <property type="evidence" value="ECO:0007669"/>
    <property type="project" value="UniProtKB-KW"/>
</dbReference>
<dbReference type="Pfam" id="PF01250">
    <property type="entry name" value="Ribosomal_S6"/>
    <property type="match status" value="1"/>
</dbReference>
<dbReference type="GO" id="GO:0006412">
    <property type="term" value="P:translation"/>
    <property type="evidence" value="ECO:0007669"/>
    <property type="project" value="UniProtKB-UniRule"/>
</dbReference>
<proteinExistence type="inferred from homology"/>
<keyword evidence="3" id="KW-0699">rRNA-binding</keyword>
<dbReference type="GO" id="GO:0005840">
    <property type="term" value="C:ribosome"/>
    <property type="evidence" value="ECO:0007669"/>
    <property type="project" value="UniProtKB-KW"/>
</dbReference>